<accession>A0A251XPZ0</accession>
<keyword evidence="1" id="KW-0812">Transmembrane</keyword>
<dbReference type="PANTHER" id="PTHR34980">
    <property type="entry name" value="INNER MEMBRANE PROTEIN-RELATED-RELATED"/>
    <property type="match status" value="1"/>
</dbReference>
<keyword evidence="1" id="KW-1133">Transmembrane helix</keyword>
<keyword evidence="1" id="KW-0472">Membrane</keyword>
<proteinExistence type="predicted"/>
<dbReference type="Proteomes" id="UP000195106">
    <property type="component" value="Unassembled WGS sequence"/>
</dbReference>
<dbReference type="Pfam" id="PF05656">
    <property type="entry name" value="DUF805"/>
    <property type="match status" value="1"/>
</dbReference>
<dbReference type="AlphaFoldDB" id="A0A251XPZ0"/>
<feature type="transmembrane region" description="Helical" evidence="1">
    <location>
        <begin position="117"/>
        <end position="137"/>
    </location>
</feature>
<organism evidence="2 3">
    <name type="scientific">Clavibacter michiganensis</name>
    <dbReference type="NCBI Taxonomy" id="28447"/>
    <lineage>
        <taxon>Bacteria</taxon>
        <taxon>Bacillati</taxon>
        <taxon>Actinomycetota</taxon>
        <taxon>Actinomycetes</taxon>
        <taxon>Micrococcales</taxon>
        <taxon>Microbacteriaceae</taxon>
        <taxon>Clavibacter</taxon>
    </lineage>
</organism>
<comment type="caution">
    <text evidence="2">The sequence shown here is derived from an EMBL/GenBank/DDBJ whole genome shotgun (WGS) entry which is preliminary data.</text>
</comment>
<evidence type="ECO:0000313" key="2">
    <source>
        <dbReference type="EMBL" id="OUE07632.1"/>
    </source>
</evidence>
<dbReference type="EMBL" id="MDHJ01000001">
    <property type="protein sequence ID" value="OUE07632.1"/>
    <property type="molecule type" value="Genomic_DNA"/>
</dbReference>
<evidence type="ECO:0000256" key="1">
    <source>
        <dbReference type="SAM" id="Phobius"/>
    </source>
</evidence>
<name>A0A251XPZ0_9MICO</name>
<feature type="transmembrane region" description="Helical" evidence="1">
    <location>
        <begin position="45"/>
        <end position="65"/>
    </location>
</feature>
<dbReference type="PANTHER" id="PTHR34980:SF2">
    <property type="entry name" value="INNER MEMBRANE PROTEIN YHAH-RELATED"/>
    <property type="match status" value="1"/>
</dbReference>
<feature type="transmembrane region" description="Helical" evidence="1">
    <location>
        <begin position="85"/>
        <end position="105"/>
    </location>
</feature>
<evidence type="ECO:0000313" key="3">
    <source>
        <dbReference type="Proteomes" id="UP000195106"/>
    </source>
</evidence>
<protein>
    <submittedName>
        <fullName evidence="2">Inner membrane protein YhaH</fullName>
    </submittedName>
</protein>
<dbReference type="GO" id="GO:0005886">
    <property type="term" value="C:plasma membrane"/>
    <property type="evidence" value="ECO:0007669"/>
    <property type="project" value="TreeGrafter"/>
</dbReference>
<sequence length="147" mass="16534">MTDATPPAARPPLELPHYGAPWSEAMRRFFLKYATFRGRASRSEFWWWILTGFVVTTALDTLSTLNTGGRDPMDIAGRFDIVDPWSAVNSILQLAVFIPSLAVSWRRLHDIDRSGAWSFFFLVPLAGPIVYVIMTASDPRPTGARFD</sequence>
<gene>
    <name evidence="2" type="primary">yhaH</name>
    <name evidence="2" type="ORF">CMsap09_01690</name>
</gene>
<dbReference type="InterPro" id="IPR008523">
    <property type="entry name" value="DUF805"/>
</dbReference>
<reference evidence="2 3" key="1">
    <citation type="submission" date="2016-08" db="EMBL/GenBank/DDBJ databases">
        <title>Genome sequence of Clavibacter michiganensis spp. strain CASJ009.</title>
        <authorList>
            <person name="Thapa S.P."/>
            <person name="Coaker G."/>
        </authorList>
    </citation>
    <scope>NUCLEOTIDE SEQUENCE [LARGE SCALE GENOMIC DNA]</scope>
    <source>
        <strain evidence="2">CASJ009</strain>
    </source>
</reference>